<dbReference type="Proteomes" id="UP001208570">
    <property type="component" value="Unassembled WGS sequence"/>
</dbReference>
<proteinExistence type="predicted"/>
<accession>A0AAD9JMF1</accession>
<evidence type="ECO:0008006" key="7">
    <source>
        <dbReference type="Google" id="ProtNLM"/>
    </source>
</evidence>
<evidence type="ECO:0000256" key="2">
    <source>
        <dbReference type="ARBA" id="ARBA00022803"/>
    </source>
</evidence>
<feature type="compositionally biased region" description="Polar residues" evidence="4">
    <location>
        <begin position="524"/>
        <end position="540"/>
    </location>
</feature>
<organism evidence="5 6">
    <name type="scientific">Paralvinella palmiformis</name>
    <dbReference type="NCBI Taxonomy" id="53620"/>
    <lineage>
        <taxon>Eukaryota</taxon>
        <taxon>Metazoa</taxon>
        <taxon>Spiralia</taxon>
        <taxon>Lophotrochozoa</taxon>
        <taxon>Annelida</taxon>
        <taxon>Polychaeta</taxon>
        <taxon>Sedentaria</taxon>
        <taxon>Canalipalpata</taxon>
        <taxon>Terebellida</taxon>
        <taxon>Terebelliformia</taxon>
        <taxon>Alvinellidae</taxon>
        <taxon>Paralvinella</taxon>
    </lineage>
</organism>
<evidence type="ECO:0000313" key="6">
    <source>
        <dbReference type="Proteomes" id="UP001208570"/>
    </source>
</evidence>
<dbReference type="Gene3D" id="1.25.40.10">
    <property type="entry name" value="Tetratricopeptide repeat domain"/>
    <property type="match status" value="2"/>
</dbReference>
<dbReference type="PANTHER" id="PTHR45641">
    <property type="entry name" value="TETRATRICOPEPTIDE REPEAT PROTEIN (AFU_ORTHOLOGUE AFUA_6G03870)"/>
    <property type="match status" value="1"/>
</dbReference>
<dbReference type="PANTHER" id="PTHR45641:SF19">
    <property type="entry name" value="NEPHROCYSTIN-3"/>
    <property type="match status" value="1"/>
</dbReference>
<feature type="region of interest" description="Disordered" evidence="4">
    <location>
        <begin position="307"/>
        <end position="332"/>
    </location>
</feature>
<dbReference type="Pfam" id="PF13424">
    <property type="entry name" value="TPR_12"/>
    <property type="match status" value="1"/>
</dbReference>
<dbReference type="AlphaFoldDB" id="A0AAD9JMF1"/>
<evidence type="ECO:0000256" key="3">
    <source>
        <dbReference type="PROSITE-ProRule" id="PRU00339"/>
    </source>
</evidence>
<evidence type="ECO:0000313" key="5">
    <source>
        <dbReference type="EMBL" id="KAK2155913.1"/>
    </source>
</evidence>
<comment type="caution">
    <text evidence="5">The sequence shown here is derived from an EMBL/GenBank/DDBJ whole genome shotgun (WGS) entry which is preliminary data.</text>
</comment>
<feature type="region of interest" description="Disordered" evidence="4">
    <location>
        <begin position="495"/>
        <end position="540"/>
    </location>
</feature>
<feature type="compositionally biased region" description="Polar residues" evidence="4">
    <location>
        <begin position="495"/>
        <end position="505"/>
    </location>
</feature>
<name>A0AAD9JMF1_9ANNE</name>
<evidence type="ECO:0000256" key="1">
    <source>
        <dbReference type="ARBA" id="ARBA00022737"/>
    </source>
</evidence>
<dbReference type="InterPro" id="IPR011990">
    <property type="entry name" value="TPR-like_helical_dom_sf"/>
</dbReference>
<dbReference type="EMBL" id="JAODUP010000227">
    <property type="protein sequence ID" value="KAK2155913.1"/>
    <property type="molecule type" value="Genomic_DNA"/>
</dbReference>
<gene>
    <name evidence="5" type="ORF">LSH36_227g01006</name>
</gene>
<dbReference type="InterPro" id="IPR019734">
    <property type="entry name" value="TPR_rpt"/>
</dbReference>
<sequence>MAGGRDKMIPCYSEVLTELEAVQPRDDELIAGRYELIARIYLQAGKYTESLELSKTVIKWEEKELGNRAERMVELNSLMAEIYEEKLKLNDFVSPTQLPDLRKTIMYARKSIEIRKGFTGDSHKLKLALSLMKLAFSLESWSACGGNELEMTGEEAIREGNEHIDQALGIFKELKDVGHYAEALMTKGVLANRGSMEQLKYYNEAMELCHQVYGEESLLSSRLYINIGIVYEDNNDYVKAFEYFRKWAETSEAVLGSDHPKTIRAKGVLREPRYRLVALRLKQLCEPNNPDNHVDSDSIDEARINQEVGDLDEEEDGYQNRSEDRQDDDDENIEQRENVDEFSNIQQLINATNIMQGIFNDIWHHLNIDDVHNDDDDDDIRVDVQQSINNNQDALTTEGTVNNQDALTTEGTVNNQDALTTEGTVNNQDAPDTQELISDARVEPSNVSAVVDNQLRDSAGVPDNEALNEYGTDDGHFITDPLDDIIAEIIMSSLTTRGSESQTDSNRIDDNNDNGDAVSPGSDAGSSDATNLISGDSSEVASDHNNDNIILAPAFSDANRTLAAVEDDVDRTIDETVAEQGIYEDNRNF</sequence>
<feature type="repeat" description="TPR" evidence="3">
    <location>
        <begin position="221"/>
        <end position="254"/>
    </location>
</feature>
<dbReference type="PROSITE" id="PS50005">
    <property type="entry name" value="TPR"/>
    <property type="match status" value="1"/>
</dbReference>
<protein>
    <recommendedName>
        <fullName evidence="7">Kinesin light chain</fullName>
    </recommendedName>
</protein>
<keyword evidence="1" id="KW-0677">Repeat</keyword>
<dbReference type="SUPFAM" id="SSF81901">
    <property type="entry name" value="HCP-like"/>
    <property type="match status" value="1"/>
</dbReference>
<evidence type="ECO:0000256" key="4">
    <source>
        <dbReference type="SAM" id="MobiDB-lite"/>
    </source>
</evidence>
<reference evidence="5" key="1">
    <citation type="journal article" date="2023" name="Mol. Biol. Evol.">
        <title>Third-Generation Sequencing Reveals the Adaptive Role of the Epigenome in Three Deep-Sea Polychaetes.</title>
        <authorList>
            <person name="Perez M."/>
            <person name="Aroh O."/>
            <person name="Sun Y."/>
            <person name="Lan Y."/>
            <person name="Juniper S.K."/>
            <person name="Young C.R."/>
            <person name="Angers B."/>
            <person name="Qian P.Y."/>
        </authorList>
    </citation>
    <scope>NUCLEOTIDE SEQUENCE</scope>
    <source>
        <strain evidence="5">P08H-3</strain>
    </source>
</reference>
<keyword evidence="2 3" id="KW-0802">TPR repeat</keyword>
<keyword evidence="6" id="KW-1185">Reference proteome</keyword>